<dbReference type="AlphaFoldDB" id="A0A150FX49"/>
<dbReference type="Gene3D" id="1.10.472.10">
    <property type="entry name" value="Cyclin-like"/>
    <property type="match status" value="1"/>
</dbReference>
<dbReference type="OrthoDB" id="10678734at2759"/>
<dbReference type="Proteomes" id="UP000075714">
    <property type="component" value="Unassembled WGS sequence"/>
</dbReference>
<dbReference type="InterPro" id="IPR036915">
    <property type="entry name" value="Cyclin-like_sf"/>
</dbReference>
<sequence>MDQAVEATVDARKSLNENYNAERRGVVVGWLLEVAAEWQLDGAAPFLAVRLLDSAMARMPTLPVSMLQLAGICCLRLAMRALQGQAKAVAGAGPAAAAAGVGELGDGAGRVRCGNAPSPERPPECNRNCGRCGQCTASAATRAGPNPAAATAAGEAQNAVGAAPLVATAEAAVGAAEALVDDTLAAQRFADVCDNIYSAERIESMTLLIETCLGLTFLLQLSLLCPVCCAAPPAAVAAAALAAALRAVGLADGWPARLAARGLP</sequence>
<dbReference type="Pfam" id="PF00134">
    <property type="entry name" value="Cyclin_N"/>
    <property type="match status" value="1"/>
</dbReference>
<evidence type="ECO:0000259" key="1">
    <source>
        <dbReference type="Pfam" id="PF00134"/>
    </source>
</evidence>
<proteinExistence type="predicted"/>
<evidence type="ECO:0000313" key="3">
    <source>
        <dbReference type="Proteomes" id="UP000075714"/>
    </source>
</evidence>
<comment type="caution">
    <text evidence="2">The sequence shown here is derived from an EMBL/GenBank/DDBJ whole genome shotgun (WGS) entry which is preliminary data.</text>
</comment>
<protein>
    <recommendedName>
        <fullName evidence="1">Cyclin N-terminal domain-containing protein</fullName>
    </recommendedName>
</protein>
<dbReference type="SUPFAM" id="SSF47954">
    <property type="entry name" value="Cyclin-like"/>
    <property type="match status" value="1"/>
</dbReference>
<name>A0A150FX49_GONPE</name>
<organism evidence="2 3">
    <name type="scientific">Gonium pectorale</name>
    <name type="common">Green alga</name>
    <dbReference type="NCBI Taxonomy" id="33097"/>
    <lineage>
        <taxon>Eukaryota</taxon>
        <taxon>Viridiplantae</taxon>
        <taxon>Chlorophyta</taxon>
        <taxon>core chlorophytes</taxon>
        <taxon>Chlorophyceae</taxon>
        <taxon>CS clade</taxon>
        <taxon>Chlamydomonadales</taxon>
        <taxon>Volvocaceae</taxon>
        <taxon>Gonium</taxon>
    </lineage>
</organism>
<dbReference type="PIRSF" id="PIRSF001771">
    <property type="entry name" value="Cyclin_A_B_D_E"/>
    <property type="match status" value="1"/>
</dbReference>
<dbReference type="GO" id="GO:0016538">
    <property type="term" value="F:cyclin-dependent protein serine/threonine kinase regulator activity"/>
    <property type="evidence" value="ECO:0007669"/>
    <property type="project" value="InterPro"/>
</dbReference>
<keyword evidence="3" id="KW-1185">Reference proteome</keyword>
<dbReference type="InterPro" id="IPR006671">
    <property type="entry name" value="Cyclin_N"/>
</dbReference>
<dbReference type="EMBL" id="LSYV01000362">
    <property type="protein sequence ID" value="KXZ41610.1"/>
    <property type="molecule type" value="Genomic_DNA"/>
</dbReference>
<gene>
    <name evidence="2" type="ORF">GPECTOR_364g141</name>
</gene>
<dbReference type="GO" id="GO:0044772">
    <property type="term" value="P:mitotic cell cycle phase transition"/>
    <property type="evidence" value="ECO:0007669"/>
    <property type="project" value="InterPro"/>
</dbReference>
<dbReference type="STRING" id="33097.A0A150FX49"/>
<reference evidence="3" key="1">
    <citation type="journal article" date="2016" name="Nat. Commun.">
        <title>The Gonium pectorale genome demonstrates co-option of cell cycle regulation during the evolution of multicellularity.</title>
        <authorList>
            <person name="Hanschen E.R."/>
            <person name="Marriage T.N."/>
            <person name="Ferris P.J."/>
            <person name="Hamaji T."/>
            <person name="Toyoda A."/>
            <person name="Fujiyama A."/>
            <person name="Neme R."/>
            <person name="Noguchi H."/>
            <person name="Minakuchi Y."/>
            <person name="Suzuki M."/>
            <person name="Kawai-Toyooka H."/>
            <person name="Smith D.R."/>
            <person name="Sparks H."/>
            <person name="Anderson J."/>
            <person name="Bakaric R."/>
            <person name="Luria V."/>
            <person name="Karger A."/>
            <person name="Kirschner M.W."/>
            <person name="Durand P.M."/>
            <person name="Michod R.E."/>
            <person name="Nozaki H."/>
            <person name="Olson B.J."/>
        </authorList>
    </citation>
    <scope>NUCLEOTIDE SEQUENCE [LARGE SCALE GENOMIC DNA]</scope>
    <source>
        <strain evidence="3">NIES-2863</strain>
    </source>
</reference>
<dbReference type="InterPro" id="IPR046965">
    <property type="entry name" value="Cyclin_A/B-like"/>
</dbReference>
<evidence type="ECO:0000313" key="2">
    <source>
        <dbReference type="EMBL" id="KXZ41610.1"/>
    </source>
</evidence>
<feature type="domain" description="Cyclin N-terminal" evidence="1">
    <location>
        <begin position="17"/>
        <end position="80"/>
    </location>
</feature>
<accession>A0A150FX49</accession>